<name>A0A4R6QB26_9BURK</name>
<dbReference type="Proteomes" id="UP000295361">
    <property type="component" value="Unassembled WGS sequence"/>
</dbReference>
<keyword evidence="4" id="KW-1185">Reference proteome</keyword>
<dbReference type="RefSeq" id="WP_133704087.1">
    <property type="nucleotide sequence ID" value="NZ_SNXS01000018.1"/>
</dbReference>
<evidence type="ECO:0000256" key="1">
    <source>
        <dbReference type="ARBA" id="ARBA00022729"/>
    </source>
</evidence>
<keyword evidence="1" id="KW-0732">Signal</keyword>
<proteinExistence type="predicted"/>
<organism evidence="3 4">
    <name type="scientific">Roseateles toxinivorans</name>
    <dbReference type="NCBI Taxonomy" id="270368"/>
    <lineage>
        <taxon>Bacteria</taxon>
        <taxon>Pseudomonadati</taxon>
        <taxon>Pseudomonadota</taxon>
        <taxon>Betaproteobacteria</taxon>
        <taxon>Burkholderiales</taxon>
        <taxon>Sphaerotilaceae</taxon>
        <taxon>Roseateles</taxon>
    </lineage>
</organism>
<dbReference type="PANTHER" id="PTHR35936">
    <property type="entry name" value="MEMBRANE-BOUND LYTIC MUREIN TRANSGLYCOSYLASE F"/>
    <property type="match status" value="1"/>
</dbReference>
<evidence type="ECO:0000259" key="2">
    <source>
        <dbReference type="SMART" id="SM00062"/>
    </source>
</evidence>
<dbReference type="EMBL" id="SNXS01000018">
    <property type="protein sequence ID" value="TDP59561.1"/>
    <property type="molecule type" value="Genomic_DNA"/>
</dbReference>
<protein>
    <submittedName>
        <fullName evidence="3">Polar amino acid transport system substrate-binding protein</fullName>
    </submittedName>
</protein>
<evidence type="ECO:0000313" key="3">
    <source>
        <dbReference type="EMBL" id="TDP59561.1"/>
    </source>
</evidence>
<accession>A0A4R6QB26</accession>
<sequence length="290" mass="31734">MKGAWSWPRLLILLLLGVLSPALTWLVLGRAHDASLERLQERGVLRVGYAVEAPYALVGPGAEVTGESPETARRIAARLGLNRIEWVQVPFGELIPSLNERRFDMIAAGLFVTAERADKLRYADPSVRVLPGWLVRKGNPKGLSSYRAAAGRRDVMIAVLQGSVEQQRLGELGLPKTLMLAVPDAQAGRSALAKGAADALALSLPTTRWIANSSPETFEALPDLAAESHAARADWVAFAFHREDLGLQQAWNQAQRGWIGSAEHARLVRRFGFARDDLGGEVRVEELLKR</sequence>
<dbReference type="Pfam" id="PF00497">
    <property type="entry name" value="SBP_bac_3"/>
    <property type="match status" value="1"/>
</dbReference>
<dbReference type="SMART" id="SM00062">
    <property type="entry name" value="PBPb"/>
    <property type="match status" value="1"/>
</dbReference>
<feature type="domain" description="Solute-binding protein family 3/N-terminal" evidence="2">
    <location>
        <begin position="44"/>
        <end position="262"/>
    </location>
</feature>
<reference evidence="3 4" key="1">
    <citation type="submission" date="2019-03" db="EMBL/GenBank/DDBJ databases">
        <title>Genomic Encyclopedia of Type Strains, Phase IV (KMG-IV): sequencing the most valuable type-strain genomes for metagenomic binning, comparative biology and taxonomic classification.</title>
        <authorList>
            <person name="Goeker M."/>
        </authorList>
    </citation>
    <scope>NUCLEOTIDE SEQUENCE [LARGE SCALE GENOMIC DNA]</scope>
    <source>
        <strain evidence="3 4">DSM 16998</strain>
    </source>
</reference>
<dbReference type="InParanoid" id="A0A4R6QB26"/>
<evidence type="ECO:0000313" key="4">
    <source>
        <dbReference type="Proteomes" id="UP000295361"/>
    </source>
</evidence>
<dbReference type="Gene3D" id="3.40.190.10">
    <property type="entry name" value="Periplasmic binding protein-like II"/>
    <property type="match status" value="2"/>
</dbReference>
<dbReference type="SUPFAM" id="SSF53850">
    <property type="entry name" value="Periplasmic binding protein-like II"/>
    <property type="match status" value="1"/>
</dbReference>
<comment type="caution">
    <text evidence="3">The sequence shown here is derived from an EMBL/GenBank/DDBJ whole genome shotgun (WGS) entry which is preliminary data.</text>
</comment>
<dbReference type="OrthoDB" id="9768183at2"/>
<dbReference type="InterPro" id="IPR001638">
    <property type="entry name" value="Solute-binding_3/MltF_N"/>
</dbReference>
<gene>
    <name evidence="3" type="ORF">DES47_11832</name>
</gene>
<dbReference type="PANTHER" id="PTHR35936:SF17">
    <property type="entry name" value="ARGININE-BINDING EXTRACELLULAR PROTEIN ARTP"/>
    <property type="match status" value="1"/>
</dbReference>
<dbReference type="AlphaFoldDB" id="A0A4R6QB26"/>